<sequence>MSNYGELPNTPPEVVRLILRNLEKDKTSLLNAMKTCRMWANVGEDLLWRSVEPRAFKSCSLPRRAYYLNKIRELTLAADECFNGIVDVNEVEGMSFSPLLSVRIQIVYKLFPGNTSMPRPLGLYQTLQRHQNNIPFQVQQPLPARTPLQTLLQTLNPNQALQNCVLSRRVSEHIKRLAIVGTPYSWPLLLSALSRYRHLETVELAEWEFAEGEMQAGKDILGRIARMLIPRPSFRHLILDADPYTHMIHQIIRDGVESDDWGEFFDQRVYPVPFCAKLSSCIRQLSVDECQFPAGAFGIIGTMTTLESVSITFRDFKEEPKSSICHGCTLATLNSLAILRSLRIYVSNKAAATSYATSLIDEVMADLLAGIRYLEEIVFLLPHRFTIKTLVHLGQNCRFLKTCYLCGHFDLPNLQTGSVSILYPDLKILALDGIGSTLNHADIPRFSCEIVRNIQEHAPSLAAFYLCEQSALLEAIWKLLYKSAV</sequence>
<protein>
    <recommendedName>
        <fullName evidence="1">F-box domain-containing protein</fullName>
    </recommendedName>
</protein>
<gene>
    <name evidence="2" type="ORF">K470DRAFT_265374</name>
</gene>
<dbReference type="OrthoDB" id="4160807at2759"/>
<dbReference type="Proteomes" id="UP000799421">
    <property type="component" value="Unassembled WGS sequence"/>
</dbReference>
<dbReference type="AlphaFoldDB" id="A0A6A7BW91"/>
<dbReference type="EMBL" id="MU005995">
    <property type="protein sequence ID" value="KAF2859247.1"/>
    <property type="molecule type" value="Genomic_DNA"/>
</dbReference>
<evidence type="ECO:0000259" key="1">
    <source>
        <dbReference type="Pfam" id="PF12937"/>
    </source>
</evidence>
<dbReference type="InterPro" id="IPR036047">
    <property type="entry name" value="F-box-like_dom_sf"/>
</dbReference>
<dbReference type="Pfam" id="PF12937">
    <property type="entry name" value="F-box-like"/>
    <property type="match status" value="1"/>
</dbReference>
<dbReference type="InterPro" id="IPR001810">
    <property type="entry name" value="F-box_dom"/>
</dbReference>
<dbReference type="InterPro" id="IPR032675">
    <property type="entry name" value="LRR_dom_sf"/>
</dbReference>
<dbReference type="SUPFAM" id="SSF52047">
    <property type="entry name" value="RNI-like"/>
    <property type="match status" value="1"/>
</dbReference>
<reference evidence="2" key="1">
    <citation type="journal article" date="2020" name="Stud. Mycol.">
        <title>101 Dothideomycetes genomes: a test case for predicting lifestyles and emergence of pathogens.</title>
        <authorList>
            <person name="Haridas S."/>
            <person name="Albert R."/>
            <person name="Binder M."/>
            <person name="Bloem J."/>
            <person name="Labutti K."/>
            <person name="Salamov A."/>
            <person name="Andreopoulos B."/>
            <person name="Baker S."/>
            <person name="Barry K."/>
            <person name="Bills G."/>
            <person name="Bluhm B."/>
            <person name="Cannon C."/>
            <person name="Castanera R."/>
            <person name="Culley D."/>
            <person name="Daum C."/>
            <person name="Ezra D."/>
            <person name="Gonzalez J."/>
            <person name="Henrissat B."/>
            <person name="Kuo A."/>
            <person name="Liang C."/>
            <person name="Lipzen A."/>
            <person name="Lutzoni F."/>
            <person name="Magnuson J."/>
            <person name="Mondo S."/>
            <person name="Nolan M."/>
            <person name="Ohm R."/>
            <person name="Pangilinan J."/>
            <person name="Park H.-J."/>
            <person name="Ramirez L."/>
            <person name="Alfaro M."/>
            <person name="Sun H."/>
            <person name="Tritt A."/>
            <person name="Yoshinaga Y."/>
            <person name="Zwiers L.-H."/>
            <person name="Turgeon B."/>
            <person name="Goodwin S."/>
            <person name="Spatafora J."/>
            <person name="Crous P."/>
            <person name="Grigoriev I."/>
        </authorList>
    </citation>
    <scope>NUCLEOTIDE SEQUENCE</scope>
    <source>
        <strain evidence="2">CBS 480.64</strain>
    </source>
</reference>
<dbReference type="Gene3D" id="3.80.10.10">
    <property type="entry name" value="Ribonuclease Inhibitor"/>
    <property type="match status" value="1"/>
</dbReference>
<name>A0A6A7BW91_9PEZI</name>
<evidence type="ECO:0000313" key="3">
    <source>
        <dbReference type="Proteomes" id="UP000799421"/>
    </source>
</evidence>
<keyword evidence="3" id="KW-1185">Reference proteome</keyword>
<accession>A0A6A7BW91</accession>
<feature type="domain" description="F-box" evidence="1">
    <location>
        <begin position="11"/>
        <end position="51"/>
    </location>
</feature>
<dbReference type="SUPFAM" id="SSF81383">
    <property type="entry name" value="F-box domain"/>
    <property type="match status" value="1"/>
</dbReference>
<organism evidence="2 3">
    <name type="scientific">Piedraia hortae CBS 480.64</name>
    <dbReference type="NCBI Taxonomy" id="1314780"/>
    <lineage>
        <taxon>Eukaryota</taxon>
        <taxon>Fungi</taxon>
        <taxon>Dikarya</taxon>
        <taxon>Ascomycota</taxon>
        <taxon>Pezizomycotina</taxon>
        <taxon>Dothideomycetes</taxon>
        <taxon>Dothideomycetidae</taxon>
        <taxon>Capnodiales</taxon>
        <taxon>Piedraiaceae</taxon>
        <taxon>Piedraia</taxon>
    </lineage>
</organism>
<proteinExistence type="predicted"/>
<evidence type="ECO:0000313" key="2">
    <source>
        <dbReference type="EMBL" id="KAF2859247.1"/>
    </source>
</evidence>